<dbReference type="GO" id="GO:0008237">
    <property type="term" value="F:metallopeptidase activity"/>
    <property type="evidence" value="ECO:0007669"/>
    <property type="project" value="UniProtKB-KW"/>
</dbReference>
<dbReference type="InterPro" id="IPR003675">
    <property type="entry name" value="Rce1/LyrA-like_dom"/>
</dbReference>
<keyword evidence="4" id="KW-1185">Reference proteome</keyword>
<reference evidence="3 4" key="1">
    <citation type="submission" date="2019-03" db="EMBL/GenBank/DDBJ databases">
        <title>Draft Genome Sequence of Massilia arenosa sp. nov., a Novel Massilia Species Isolated from a Sandy-loam Maize Soil.</title>
        <authorList>
            <person name="Raths R."/>
            <person name="Peta V."/>
            <person name="Bucking H."/>
        </authorList>
    </citation>
    <scope>NUCLEOTIDE SEQUENCE [LARGE SCALE GENOMIC DNA]</scope>
    <source>
        <strain evidence="3 4">MC02</strain>
    </source>
</reference>
<dbReference type="PANTHER" id="PTHR39430">
    <property type="entry name" value="MEMBRANE-ASSOCIATED PROTEASE-RELATED"/>
    <property type="match status" value="1"/>
</dbReference>
<dbReference type="EMBL" id="SPVF01000250">
    <property type="protein sequence ID" value="TFW13586.1"/>
    <property type="molecule type" value="Genomic_DNA"/>
</dbReference>
<feature type="transmembrane region" description="Helical" evidence="1">
    <location>
        <begin position="107"/>
        <end position="127"/>
    </location>
</feature>
<dbReference type="OrthoDB" id="7564474at2"/>
<keyword evidence="1" id="KW-0812">Transmembrane</keyword>
<dbReference type="GO" id="GO:0006508">
    <property type="term" value="P:proteolysis"/>
    <property type="evidence" value="ECO:0007669"/>
    <property type="project" value="UniProtKB-KW"/>
</dbReference>
<feature type="transmembrane region" description="Helical" evidence="1">
    <location>
        <begin position="69"/>
        <end position="95"/>
    </location>
</feature>
<evidence type="ECO:0000313" key="4">
    <source>
        <dbReference type="Proteomes" id="UP000298438"/>
    </source>
</evidence>
<sequence length="260" mass="27830">MHLTSNGAIPRPTAARLLLVAVVLFFFYQLPHGVGNDNLILMVPLVAWWGSRMLGFHGLRAWYLDARQGWLRLLGLGVVLSCAAKALALVIGSGADVYTVAWTGGPPLAALAGPLALTVFGTFVASISEDILTRGLVLRAFPRLDGRWLFIVVSSALYVLNHIYRLQKGPSEWIMLFCMGLAYAAALYRSGTLWAAVGLHWGWNLANGLADLFGQVDVANATAAPYWTAGAHLVMLAVTLLVMRPNSLPAAAVPSRAPGA</sequence>
<dbReference type="Proteomes" id="UP000298438">
    <property type="component" value="Unassembled WGS sequence"/>
</dbReference>
<keyword evidence="1" id="KW-0472">Membrane</keyword>
<accession>A0A4Y9S0M7</accession>
<proteinExistence type="predicted"/>
<evidence type="ECO:0000259" key="2">
    <source>
        <dbReference type="Pfam" id="PF02517"/>
    </source>
</evidence>
<evidence type="ECO:0000256" key="1">
    <source>
        <dbReference type="SAM" id="Phobius"/>
    </source>
</evidence>
<keyword evidence="3" id="KW-0482">Metalloprotease</keyword>
<feature type="transmembrane region" description="Helical" evidence="1">
    <location>
        <begin position="39"/>
        <end position="63"/>
    </location>
</feature>
<protein>
    <submittedName>
        <fullName evidence="3">CPBP family intramembrane metalloprotease</fullName>
    </submittedName>
</protein>
<keyword evidence="3" id="KW-0645">Protease</keyword>
<keyword evidence="3" id="KW-0378">Hydrolase</keyword>
<gene>
    <name evidence="3" type="ORF">E4L96_19610</name>
</gene>
<evidence type="ECO:0000313" key="3">
    <source>
        <dbReference type="EMBL" id="TFW13586.1"/>
    </source>
</evidence>
<dbReference type="PANTHER" id="PTHR39430:SF1">
    <property type="entry name" value="PROTEASE"/>
    <property type="match status" value="1"/>
</dbReference>
<name>A0A4Y9S0M7_9BURK</name>
<organism evidence="3 4">
    <name type="scientific">Zemynaea arenosa</name>
    <dbReference type="NCBI Taxonomy" id="2561931"/>
    <lineage>
        <taxon>Bacteria</taxon>
        <taxon>Pseudomonadati</taxon>
        <taxon>Pseudomonadota</taxon>
        <taxon>Betaproteobacteria</taxon>
        <taxon>Burkholderiales</taxon>
        <taxon>Oxalobacteraceae</taxon>
        <taxon>Telluria group</taxon>
        <taxon>Zemynaea</taxon>
    </lineage>
</organism>
<dbReference type="GO" id="GO:0004175">
    <property type="term" value="F:endopeptidase activity"/>
    <property type="evidence" value="ECO:0007669"/>
    <property type="project" value="UniProtKB-ARBA"/>
</dbReference>
<dbReference type="AlphaFoldDB" id="A0A4Y9S0M7"/>
<feature type="domain" description="CAAX prenyl protease 2/Lysostaphin resistance protein A-like" evidence="2">
    <location>
        <begin position="114"/>
        <end position="205"/>
    </location>
</feature>
<keyword evidence="1" id="KW-1133">Transmembrane helix</keyword>
<dbReference type="GO" id="GO:0080120">
    <property type="term" value="P:CAAX-box protein maturation"/>
    <property type="evidence" value="ECO:0007669"/>
    <property type="project" value="UniProtKB-ARBA"/>
</dbReference>
<feature type="transmembrane region" description="Helical" evidence="1">
    <location>
        <begin position="13"/>
        <end position="30"/>
    </location>
</feature>
<feature type="transmembrane region" description="Helical" evidence="1">
    <location>
        <begin position="176"/>
        <end position="203"/>
    </location>
</feature>
<dbReference type="RefSeq" id="WP_135208905.1">
    <property type="nucleotide sequence ID" value="NZ_SPVF01000250.1"/>
</dbReference>
<comment type="caution">
    <text evidence="3">The sequence shown here is derived from an EMBL/GenBank/DDBJ whole genome shotgun (WGS) entry which is preliminary data.</text>
</comment>
<dbReference type="Pfam" id="PF02517">
    <property type="entry name" value="Rce1-like"/>
    <property type="match status" value="1"/>
</dbReference>
<feature type="transmembrane region" description="Helical" evidence="1">
    <location>
        <begin position="147"/>
        <end position="164"/>
    </location>
</feature>
<feature type="transmembrane region" description="Helical" evidence="1">
    <location>
        <begin position="223"/>
        <end position="243"/>
    </location>
</feature>